<keyword evidence="4" id="KW-1185">Reference proteome</keyword>
<dbReference type="Proteomes" id="UP000825123">
    <property type="component" value="Chromosome"/>
</dbReference>
<name>A0A8D5U7H2_9CREN</name>
<evidence type="ECO:0000259" key="2">
    <source>
        <dbReference type="Pfam" id="PF25865"/>
    </source>
</evidence>
<reference evidence="3 4" key="1">
    <citation type="submission" date="2021-04" db="EMBL/GenBank/DDBJ databases">
        <title>Complete genome sequence of Stygiolobus sp. KN-1.</title>
        <authorList>
            <person name="Nakamura K."/>
            <person name="Sakai H."/>
            <person name="Kurosawa N."/>
        </authorList>
    </citation>
    <scope>NUCLEOTIDE SEQUENCE [LARGE SCALE GENOMIC DNA]</scope>
    <source>
        <strain evidence="3 4">KN-1</strain>
    </source>
</reference>
<dbReference type="Pfam" id="PF25865">
    <property type="entry name" value="Gins15_C"/>
    <property type="match status" value="1"/>
</dbReference>
<dbReference type="EMBL" id="AP024597">
    <property type="protein sequence ID" value="BCU70236.1"/>
    <property type="molecule type" value="Genomic_DNA"/>
</dbReference>
<organism evidence="3 4">
    <name type="scientific">Stygiolobus caldivivus</name>
    <dbReference type="NCBI Taxonomy" id="2824673"/>
    <lineage>
        <taxon>Archaea</taxon>
        <taxon>Thermoproteota</taxon>
        <taxon>Thermoprotei</taxon>
        <taxon>Sulfolobales</taxon>
        <taxon>Sulfolobaceae</taxon>
        <taxon>Stygiolobus</taxon>
    </lineage>
</organism>
<proteinExistence type="predicted"/>
<feature type="domain" description="Gins15 C-terminal" evidence="2">
    <location>
        <begin position="95"/>
        <end position="145"/>
    </location>
</feature>
<dbReference type="AlphaFoldDB" id="A0A8D5U7H2"/>
<accession>A0A8D5U7H2</accession>
<dbReference type="RefSeq" id="WP_221286724.1">
    <property type="nucleotide sequence ID" value="NZ_AP024597.1"/>
</dbReference>
<dbReference type="Pfam" id="PF25864">
    <property type="entry name" value="Gins15_N"/>
    <property type="match status" value="1"/>
</dbReference>
<dbReference type="GeneID" id="66163251"/>
<gene>
    <name evidence="3" type="ORF">KN1_15330</name>
</gene>
<dbReference type="KEGG" id="csty:KN1_15330"/>
<evidence type="ECO:0000313" key="3">
    <source>
        <dbReference type="EMBL" id="BCU70236.1"/>
    </source>
</evidence>
<protein>
    <submittedName>
        <fullName evidence="3">Uncharacterized protein</fullName>
    </submittedName>
</protein>
<evidence type="ECO:0000259" key="1">
    <source>
        <dbReference type="Pfam" id="PF25864"/>
    </source>
</evidence>
<evidence type="ECO:0000313" key="4">
    <source>
        <dbReference type="Proteomes" id="UP000825123"/>
    </source>
</evidence>
<dbReference type="InterPro" id="IPR059061">
    <property type="entry name" value="Gins15_N"/>
</dbReference>
<dbReference type="InterPro" id="IPR059062">
    <property type="entry name" value="Gins15_C"/>
</dbReference>
<sequence>MLDELVSNELKRDNEVVDIPQDTVEKLVQALLRLRRKYDDELHNEELKVFEELAESLFELRLEKVIEGIEPKGFDKEVLSVINVMKKVYVGYLTGNYYTHKGNVLCLVNKKAILDDVQLEPGDVVILPLNKVLALITTDYITPIEVKE</sequence>
<feature type="domain" description="Gins15 N-terminal" evidence="1">
    <location>
        <begin position="1"/>
        <end position="75"/>
    </location>
</feature>